<keyword evidence="3" id="KW-1185">Reference proteome</keyword>
<evidence type="ECO:0000313" key="3">
    <source>
        <dbReference type="Proteomes" id="UP000192920"/>
    </source>
</evidence>
<dbReference type="EMBL" id="FXAG01000012">
    <property type="protein sequence ID" value="SMF28328.1"/>
    <property type="molecule type" value="Genomic_DNA"/>
</dbReference>
<proteinExistence type="predicted"/>
<gene>
    <name evidence="2" type="ORF">SAMN02745746_02344</name>
</gene>
<dbReference type="Proteomes" id="UP000192920">
    <property type="component" value="Unassembled WGS sequence"/>
</dbReference>
<dbReference type="RefSeq" id="WP_085276593.1">
    <property type="nucleotide sequence ID" value="NZ_FXAG01000012.1"/>
</dbReference>
<sequence>MPKSYLPLVIALALGLAACSDKQTTKLQQSASDAIGAVHSTVEAASAPVGELKQEASAALGTAANKVGSAAAALKPELKHQMDKLKQQASAVKEAVKGLQEH</sequence>
<feature type="coiled-coil region" evidence="1">
    <location>
        <begin position="75"/>
        <end position="102"/>
    </location>
</feature>
<dbReference type="PROSITE" id="PS51257">
    <property type="entry name" value="PROKAR_LIPOPROTEIN"/>
    <property type="match status" value="1"/>
</dbReference>
<organism evidence="2 3">
    <name type="scientific">Pseudogulbenkiania subflava DSM 22618</name>
    <dbReference type="NCBI Taxonomy" id="1123014"/>
    <lineage>
        <taxon>Bacteria</taxon>
        <taxon>Pseudomonadati</taxon>
        <taxon>Pseudomonadota</taxon>
        <taxon>Betaproteobacteria</taxon>
        <taxon>Neisseriales</taxon>
        <taxon>Chromobacteriaceae</taxon>
        <taxon>Pseudogulbenkiania</taxon>
    </lineage>
</organism>
<evidence type="ECO:0008006" key="4">
    <source>
        <dbReference type="Google" id="ProtNLM"/>
    </source>
</evidence>
<evidence type="ECO:0000313" key="2">
    <source>
        <dbReference type="EMBL" id="SMF28328.1"/>
    </source>
</evidence>
<reference evidence="3" key="1">
    <citation type="submission" date="2017-04" db="EMBL/GenBank/DDBJ databases">
        <authorList>
            <person name="Varghese N."/>
            <person name="Submissions S."/>
        </authorList>
    </citation>
    <scope>NUCLEOTIDE SEQUENCE [LARGE SCALE GENOMIC DNA]</scope>
    <source>
        <strain evidence="3">DSM 22618</strain>
    </source>
</reference>
<name>A0A1Y6BTP4_9NEIS</name>
<evidence type="ECO:0000256" key="1">
    <source>
        <dbReference type="SAM" id="Coils"/>
    </source>
</evidence>
<accession>A0A1Y6BTP4</accession>
<protein>
    <recommendedName>
        <fullName evidence="4">Lipoprotein</fullName>
    </recommendedName>
</protein>
<keyword evidence="1" id="KW-0175">Coiled coil</keyword>
<dbReference type="AlphaFoldDB" id="A0A1Y6BTP4"/>